<protein>
    <submittedName>
        <fullName evidence="1">Uncharacterized protein</fullName>
    </submittedName>
</protein>
<sequence>MLEVLDLYQLLSSWLRGINIGFPDQRPVSDLVEAGHLAFFKAQDHPFNKKHFCGYFMEAFEQFLSSGIHKNNCQRVKYLKLYSPFLNQIENLLSKWKNIVQTTSQRSETDLFNLIESSSIEIMPSDCDGNYQNTLKYKRRYYVGEEANE</sequence>
<comment type="caution">
    <text evidence="1">The sequence shown here is derived from an EMBL/GenBank/DDBJ whole genome shotgun (WGS) entry which is preliminary data.</text>
</comment>
<dbReference type="InterPro" id="IPR036397">
    <property type="entry name" value="RNaseH_sf"/>
</dbReference>
<dbReference type="Proteomes" id="UP000031668">
    <property type="component" value="Unassembled WGS sequence"/>
</dbReference>
<accession>A0A0C2JI37</accession>
<proteinExistence type="predicted"/>
<reference evidence="1 2" key="1">
    <citation type="journal article" date="2014" name="Genome Biol. Evol.">
        <title>The genome of the myxosporean Thelohanellus kitauei shows adaptations to nutrient acquisition within its fish host.</title>
        <authorList>
            <person name="Yang Y."/>
            <person name="Xiong J."/>
            <person name="Zhou Z."/>
            <person name="Huo F."/>
            <person name="Miao W."/>
            <person name="Ran C."/>
            <person name="Liu Y."/>
            <person name="Zhang J."/>
            <person name="Feng J."/>
            <person name="Wang M."/>
            <person name="Wang M."/>
            <person name="Wang L."/>
            <person name="Yao B."/>
        </authorList>
    </citation>
    <scope>NUCLEOTIDE SEQUENCE [LARGE SCALE GENOMIC DNA]</scope>
    <source>
        <strain evidence="1">Wuqing</strain>
    </source>
</reference>
<dbReference type="EMBL" id="JWZT01002656">
    <property type="protein sequence ID" value="KII68988.1"/>
    <property type="molecule type" value="Genomic_DNA"/>
</dbReference>
<gene>
    <name evidence="1" type="ORF">RF11_05996</name>
</gene>
<dbReference type="GO" id="GO:0003676">
    <property type="term" value="F:nucleic acid binding"/>
    <property type="evidence" value="ECO:0007669"/>
    <property type="project" value="InterPro"/>
</dbReference>
<evidence type="ECO:0000313" key="1">
    <source>
        <dbReference type="EMBL" id="KII68988.1"/>
    </source>
</evidence>
<dbReference type="Gene3D" id="3.30.420.10">
    <property type="entry name" value="Ribonuclease H-like superfamily/Ribonuclease H"/>
    <property type="match status" value="1"/>
</dbReference>
<name>A0A0C2JI37_THEKT</name>
<dbReference type="AlphaFoldDB" id="A0A0C2JI37"/>
<organism evidence="1 2">
    <name type="scientific">Thelohanellus kitauei</name>
    <name type="common">Myxosporean</name>
    <dbReference type="NCBI Taxonomy" id="669202"/>
    <lineage>
        <taxon>Eukaryota</taxon>
        <taxon>Metazoa</taxon>
        <taxon>Cnidaria</taxon>
        <taxon>Myxozoa</taxon>
        <taxon>Myxosporea</taxon>
        <taxon>Bivalvulida</taxon>
        <taxon>Platysporina</taxon>
        <taxon>Myxobolidae</taxon>
        <taxon>Thelohanellus</taxon>
    </lineage>
</organism>
<evidence type="ECO:0000313" key="2">
    <source>
        <dbReference type="Proteomes" id="UP000031668"/>
    </source>
</evidence>
<keyword evidence="2" id="KW-1185">Reference proteome</keyword>